<dbReference type="PROSITE" id="PS50405">
    <property type="entry name" value="GST_CTER"/>
    <property type="match status" value="1"/>
</dbReference>
<evidence type="ECO:0000259" key="2">
    <source>
        <dbReference type="PROSITE" id="PS50405"/>
    </source>
</evidence>
<name>A0A9P6M8S7_9FUNG</name>
<dbReference type="Proteomes" id="UP000749646">
    <property type="component" value="Unassembled WGS sequence"/>
</dbReference>
<dbReference type="OrthoDB" id="414243at2759"/>
<feature type="non-terminal residue" evidence="3">
    <location>
        <position position="1"/>
    </location>
</feature>
<dbReference type="InterPro" id="IPR050213">
    <property type="entry name" value="GST_superfamily"/>
</dbReference>
<evidence type="ECO:0000313" key="4">
    <source>
        <dbReference type="Proteomes" id="UP000749646"/>
    </source>
</evidence>
<protein>
    <recommendedName>
        <fullName evidence="5">Glutathione S-transferase</fullName>
    </recommendedName>
</protein>
<keyword evidence="4" id="KW-1185">Reference proteome</keyword>
<dbReference type="Pfam" id="PF14497">
    <property type="entry name" value="GST_C_3"/>
    <property type="match status" value="1"/>
</dbReference>
<sequence>TWKEEKAKTPFGFLPILTVRGPEEEGSQILQNFAEADVIERYLAKELGFFGSTPEEELQISIFYSQAITIHNVWIFRVIPALAPVRAEILKAFKEITLKRWIDVCERYLVENGNNGHFFGNKVTLADVKVAVLLDMFLAVDTNSEYLNADKSPGLLKLKEIIDTHPKYSEFRRSEAFRLKDQMTEKMVVPWMKEMGAIDMTRTHLFA</sequence>
<dbReference type="PANTHER" id="PTHR11571:SF150">
    <property type="entry name" value="GLUTATHIONE S-TRANSFERASE"/>
    <property type="match status" value="1"/>
</dbReference>
<dbReference type="InterPro" id="IPR004046">
    <property type="entry name" value="GST_C"/>
</dbReference>
<dbReference type="GO" id="GO:0004364">
    <property type="term" value="F:glutathione transferase activity"/>
    <property type="evidence" value="ECO:0007669"/>
    <property type="project" value="TreeGrafter"/>
</dbReference>
<evidence type="ECO:0000313" key="3">
    <source>
        <dbReference type="EMBL" id="KAF9980600.1"/>
    </source>
</evidence>
<reference evidence="3" key="1">
    <citation type="journal article" date="2020" name="Fungal Divers.">
        <title>Resolving the Mortierellaceae phylogeny through synthesis of multi-gene phylogenetics and phylogenomics.</title>
        <authorList>
            <person name="Vandepol N."/>
            <person name="Liber J."/>
            <person name="Desiro A."/>
            <person name="Na H."/>
            <person name="Kennedy M."/>
            <person name="Barry K."/>
            <person name="Grigoriev I.V."/>
            <person name="Miller A.N."/>
            <person name="O'Donnell K."/>
            <person name="Stajich J.E."/>
            <person name="Bonito G."/>
        </authorList>
    </citation>
    <scope>NUCLEOTIDE SEQUENCE</scope>
    <source>
        <strain evidence="3">MES-2147</strain>
    </source>
</reference>
<gene>
    <name evidence="3" type="ORF">BGZ65_004895</name>
</gene>
<evidence type="ECO:0000259" key="1">
    <source>
        <dbReference type="PROSITE" id="PS50404"/>
    </source>
</evidence>
<dbReference type="AlphaFoldDB" id="A0A9P6M8S7"/>
<dbReference type="InterPro" id="IPR010987">
    <property type="entry name" value="Glutathione-S-Trfase_C-like"/>
</dbReference>
<dbReference type="EMBL" id="JAAAHW010003819">
    <property type="protein sequence ID" value="KAF9980600.1"/>
    <property type="molecule type" value="Genomic_DNA"/>
</dbReference>
<dbReference type="PROSITE" id="PS50404">
    <property type="entry name" value="GST_NTER"/>
    <property type="match status" value="1"/>
</dbReference>
<dbReference type="Gene3D" id="1.20.1050.10">
    <property type="match status" value="1"/>
</dbReference>
<feature type="domain" description="GST N-terminal" evidence="1">
    <location>
        <begin position="1"/>
        <end position="51"/>
    </location>
</feature>
<dbReference type="SUPFAM" id="SSF47616">
    <property type="entry name" value="GST C-terminal domain-like"/>
    <property type="match status" value="1"/>
</dbReference>
<comment type="caution">
    <text evidence="3">The sequence shown here is derived from an EMBL/GenBank/DDBJ whole genome shotgun (WGS) entry which is preliminary data.</text>
</comment>
<dbReference type="InterPro" id="IPR036282">
    <property type="entry name" value="Glutathione-S-Trfase_C_sf"/>
</dbReference>
<dbReference type="GO" id="GO:0006749">
    <property type="term" value="P:glutathione metabolic process"/>
    <property type="evidence" value="ECO:0007669"/>
    <property type="project" value="TreeGrafter"/>
</dbReference>
<organism evidence="3 4">
    <name type="scientific">Modicella reniformis</name>
    <dbReference type="NCBI Taxonomy" id="1440133"/>
    <lineage>
        <taxon>Eukaryota</taxon>
        <taxon>Fungi</taxon>
        <taxon>Fungi incertae sedis</taxon>
        <taxon>Mucoromycota</taxon>
        <taxon>Mortierellomycotina</taxon>
        <taxon>Mortierellomycetes</taxon>
        <taxon>Mortierellales</taxon>
        <taxon>Mortierellaceae</taxon>
        <taxon>Modicella</taxon>
    </lineage>
</organism>
<proteinExistence type="predicted"/>
<dbReference type="InterPro" id="IPR004045">
    <property type="entry name" value="Glutathione_S-Trfase_N"/>
</dbReference>
<dbReference type="Gene3D" id="3.40.30.10">
    <property type="entry name" value="Glutaredoxin"/>
    <property type="match status" value="1"/>
</dbReference>
<accession>A0A9P6M8S7</accession>
<dbReference type="PANTHER" id="PTHR11571">
    <property type="entry name" value="GLUTATHIONE S-TRANSFERASE"/>
    <property type="match status" value="1"/>
</dbReference>
<feature type="domain" description="GST C-terminal" evidence="2">
    <location>
        <begin position="53"/>
        <end position="191"/>
    </location>
</feature>
<evidence type="ECO:0008006" key="5">
    <source>
        <dbReference type="Google" id="ProtNLM"/>
    </source>
</evidence>